<comment type="caution">
    <text evidence="2">The sequence shown here is derived from an EMBL/GenBank/DDBJ whole genome shotgun (WGS) entry which is preliminary data.</text>
</comment>
<organism evidence="2 3">
    <name type="scientific">Streptomyces filipinensis</name>
    <dbReference type="NCBI Taxonomy" id="66887"/>
    <lineage>
        <taxon>Bacteria</taxon>
        <taxon>Bacillati</taxon>
        <taxon>Actinomycetota</taxon>
        <taxon>Actinomycetes</taxon>
        <taxon>Kitasatosporales</taxon>
        <taxon>Streptomycetaceae</taxon>
        <taxon>Streptomyces</taxon>
    </lineage>
</organism>
<dbReference type="AlphaFoldDB" id="A0A918IG59"/>
<evidence type="ECO:0000313" key="2">
    <source>
        <dbReference type="EMBL" id="GGV12448.1"/>
    </source>
</evidence>
<keyword evidence="1" id="KW-0472">Membrane</keyword>
<feature type="transmembrane region" description="Helical" evidence="1">
    <location>
        <begin position="503"/>
        <end position="524"/>
    </location>
</feature>
<feature type="transmembrane region" description="Helical" evidence="1">
    <location>
        <begin position="424"/>
        <end position="444"/>
    </location>
</feature>
<dbReference type="RefSeq" id="WP_191876520.1">
    <property type="nucleotide sequence ID" value="NZ_BMTD01000015.1"/>
</dbReference>
<keyword evidence="1" id="KW-0812">Transmembrane</keyword>
<dbReference type="Proteomes" id="UP000618795">
    <property type="component" value="Unassembled WGS sequence"/>
</dbReference>
<keyword evidence="1" id="KW-1133">Transmembrane helix</keyword>
<reference evidence="2" key="1">
    <citation type="journal article" date="2014" name="Int. J. Syst. Evol. Microbiol.">
        <title>Complete genome sequence of Corynebacterium casei LMG S-19264T (=DSM 44701T), isolated from a smear-ripened cheese.</title>
        <authorList>
            <consortium name="US DOE Joint Genome Institute (JGI-PGF)"/>
            <person name="Walter F."/>
            <person name="Albersmeier A."/>
            <person name="Kalinowski J."/>
            <person name="Ruckert C."/>
        </authorList>
    </citation>
    <scope>NUCLEOTIDE SEQUENCE</scope>
    <source>
        <strain evidence="2">JCM 4369</strain>
    </source>
</reference>
<keyword evidence="3" id="KW-1185">Reference proteome</keyword>
<name>A0A918IG59_9ACTN</name>
<sequence length="527" mass="55270">MAADGLEQSLLDAVRDGEMLDLAGDGPVDEAAMRSWDSTHTVSAALIRDLVRGRRDIEADPHGLRLRGARITGRVDLANITSDLRVELVDCFVPDGLNLCDSQLPGLVLDGSCFGHPEGSHDPPVDAARFTAPVMTMRGAIANADTPSGAVRFLGAHLGLLDCDGARLANTSGPALHAEFLRVDHSAFLRDDFRATGVGEQGTVRFAYAHLGRLACDGARLENTSGPALHADGLRVDRAVFLRAGFRASGAVQLVDAHLGLLDCDGARLENMSGPALYADGLRVDRAVFLRAGFRATGAGHSVLALNGVSVGSLWLDTSGVTRSGQATGALVGIDGLAYGDLPAPVGLSRWLELLRDHTPGYSAQPYQQLAAVHRAAGHDSQVRDILMAQRRDQIDRGGLRRRDRAWARFTGLALGFGYQPWRALLLLFAVLASSVAMAVVLGGPGGGLEHTARASTPTTPCSVVERVGVGLDLGLPVVKTGAGDLCAPTGTRAGQTLTVAGWLLQLAAWASATLFIAGFTGAVRKT</sequence>
<evidence type="ECO:0000313" key="3">
    <source>
        <dbReference type="Proteomes" id="UP000618795"/>
    </source>
</evidence>
<accession>A0A918IG59</accession>
<gene>
    <name evidence="2" type="ORF">GCM10010260_58920</name>
</gene>
<dbReference type="EMBL" id="BMTD01000015">
    <property type="protein sequence ID" value="GGV12448.1"/>
    <property type="molecule type" value="Genomic_DNA"/>
</dbReference>
<reference evidence="2" key="2">
    <citation type="submission" date="2020-09" db="EMBL/GenBank/DDBJ databases">
        <authorList>
            <person name="Sun Q."/>
            <person name="Ohkuma M."/>
        </authorList>
    </citation>
    <scope>NUCLEOTIDE SEQUENCE</scope>
    <source>
        <strain evidence="2">JCM 4369</strain>
    </source>
</reference>
<proteinExistence type="predicted"/>
<evidence type="ECO:0008006" key="4">
    <source>
        <dbReference type="Google" id="ProtNLM"/>
    </source>
</evidence>
<protein>
    <recommendedName>
        <fullName evidence="4">Membrane-associated oxidoreductase</fullName>
    </recommendedName>
</protein>
<evidence type="ECO:0000256" key="1">
    <source>
        <dbReference type="SAM" id="Phobius"/>
    </source>
</evidence>